<comment type="cofactor">
    <cofactor evidence="2 13">
        <name>Mg(2+)</name>
        <dbReference type="ChEBI" id="CHEBI:18420"/>
    </cofactor>
</comment>
<keyword evidence="7 13" id="KW-0808">Transferase</keyword>
<dbReference type="GO" id="GO:0046656">
    <property type="term" value="P:folic acid biosynthetic process"/>
    <property type="evidence" value="ECO:0007669"/>
    <property type="project" value="UniProtKB-KW"/>
</dbReference>
<keyword evidence="10 13" id="KW-0289">Folate biosynthesis</keyword>
<dbReference type="GO" id="GO:0046872">
    <property type="term" value="F:metal ion binding"/>
    <property type="evidence" value="ECO:0007669"/>
    <property type="project" value="UniProtKB-KW"/>
</dbReference>
<comment type="function">
    <text evidence="12 13">Catalyzes the condensation of para-aminobenzoate (pABA) with 6-hydroxymethyl-7,8-dihydropterin diphosphate (DHPt-PP) to form 7,8-dihydropteroate (H2Pte), the immediate precursor of folate derivatives.</text>
</comment>
<evidence type="ECO:0000256" key="11">
    <source>
        <dbReference type="ARBA" id="ARBA00030193"/>
    </source>
</evidence>
<dbReference type="OrthoDB" id="9811744at2"/>
<evidence type="ECO:0000256" key="1">
    <source>
        <dbReference type="ARBA" id="ARBA00000012"/>
    </source>
</evidence>
<dbReference type="UniPathway" id="UPA00077">
    <property type="reaction ID" value="UER00156"/>
</dbReference>
<keyword evidence="9 13" id="KW-0460">Magnesium</keyword>
<comment type="catalytic activity">
    <reaction evidence="1">
        <text>(7,8-dihydropterin-6-yl)methyl diphosphate + 4-aminobenzoate = 7,8-dihydropteroate + diphosphate</text>
        <dbReference type="Rhea" id="RHEA:19949"/>
        <dbReference type="ChEBI" id="CHEBI:17836"/>
        <dbReference type="ChEBI" id="CHEBI:17839"/>
        <dbReference type="ChEBI" id="CHEBI:33019"/>
        <dbReference type="ChEBI" id="CHEBI:72950"/>
        <dbReference type="EC" id="2.5.1.15"/>
    </reaction>
</comment>
<dbReference type="SUPFAM" id="SSF51717">
    <property type="entry name" value="Dihydropteroate synthetase-like"/>
    <property type="match status" value="1"/>
</dbReference>
<comment type="similarity">
    <text evidence="4 13">Belongs to the DHPS family.</text>
</comment>
<evidence type="ECO:0000256" key="13">
    <source>
        <dbReference type="RuleBase" id="RU361205"/>
    </source>
</evidence>
<dbReference type="CDD" id="cd00739">
    <property type="entry name" value="DHPS"/>
    <property type="match status" value="1"/>
</dbReference>
<dbReference type="eggNOG" id="COG0294">
    <property type="taxonomic scope" value="Bacteria"/>
</dbReference>
<keyword evidence="16" id="KW-1185">Reference proteome</keyword>
<gene>
    <name evidence="15" type="ORF">N782_16090</name>
</gene>
<dbReference type="InterPro" id="IPR045031">
    <property type="entry name" value="DHP_synth-like"/>
</dbReference>
<dbReference type="PROSITE" id="PS00792">
    <property type="entry name" value="DHPS_1"/>
    <property type="match status" value="1"/>
</dbReference>
<comment type="pathway">
    <text evidence="3 13">Cofactor biosynthesis; tetrahydrofolate biosynthesis; 7,8-dihydrofolate from 2-amino-4-hydroxy-6-hydroxymethyl-7,8-dihydropteridine diphosphate and 4-aminobenzoate: step 1/2.</text>
</comment>
<evidence type="ECO:0000313" key="15">
    <source>
        <dbReference type="EMBL" id="KGP71822.1"/>
    </source>
</evidence>
<dbReference type="Pfam" id="PF00809">
    <property type="entry name" value="Pterin_bind"/>
    <property type="match status" value="1"/>
</dbReference>
<evidence type="ECO:0000256" key="4">
    <source>
        <dbReference type="ARBA" id="ARBA00009503"/>
    </source>
</evidence>
<evidence type="ECO:0000256" key="12">
    <source>
        <dbReference type="ARBA" id="ARBA00053449"/>
    </source>
</evidence>
<evidence type="ECO:0000256" key="6">
    <source>
        <dbReference type="ARBA" id="ARBA00016919"/>
    </source>
</evidence>
<dbReference type="InterPro" id="IPR011005">
    <property type="entry name" value="Dihydropteroate_synth-like_sf"/>
</dbReference>
<dbReference type="PROSITE" id="PS00793">
    <property type="entry name" value="DHPS_2"/>
    <property type="match status" value="1"/>
</dbReference>
<comment type="caution">
    <text evidence="15">The sequence shown here is derived from an EMBL/GenBank/DDBJ whole genome shotgun (WGS) entry which is preliminary data.</text>
</comment>
<evidence type="ECO:0000256" key="5">
    <source>
        <dbReference type="ARBA" id="ARBA00012458"/>
    </source>
</evidence>
<protein>
    <recommendedName>
        <fullName evidence="6 13">Dihydropteroate synthase</fullName>
        <shortName evidence="13">DHPS</shortName>
        <ecNumber evidence="5 13">2.5.1.15</ecNumber>
    </recommendedName>
    <alternativeName>
        <fullName evidence="11 13">Dihydropteroate pyrophosphorylase</fullName>
    </alternativeName>
</protein>
<proteinExistence type="inferred from homology"/>
<evidence type="ECO:0000313" key="16">
    <source>
        <dbReference type="Proteomes" id="UP000030147"/>
    </source>
</evidence>
<name>A0A0A2T7Q5_9BACI</name>
<dbReference type="Proteomes" id="UP000030147">
    <property type="component" value="Unassembled WGS sequence"/>
</dbReference>
<dbReference type="STRING" id="1385514.N782_16090"/>
<dbReference type="InterPro" id="IPR000489">
    <property type="entry name" value="Pterin-binding_dom"/>
</dbReference>
<dbReference type="Gene3D" id="3.20.20.20">
    <property type="entry name" value="Dihydropteroate synthase-like"/>
    <property type="match status" value="1"/>
</dbReference>
<evidence type="ECO:0000256" key="3">
    <source>
        <dbReference type="ARBA" id="ARBA00004763"/>
    </source>
</evidence>
<dbReference type="EC" id="2.5.1.15" evidence="5 13"/>
<evidence type="ECO:0000256" key="7">
    <source>
        <dbReference type="ARBA" id="ARBA00022679"/>
    </source>
</evidence>
<dbReference type="AlphaFoldDB" id="A0A0A2T7Q5"/>
<evidence type="ECO:0000256" key="2">
    <source>
        <dbReference type="ARBA" id="ARBA00001946"/>
    </source>
</evidence>
<reference evidence="15 16" key="1">
    <citation type="journal article" date="2015" name="Stand. Genomic Sci.">
        <title>High quality draft genome sequence of the moderately halophilic bacterium Pontibacillus yanchengensis Y32(T) and comparison among Pontibacillus genomes.</title>
        <authorList>
            <person name="Huang J."/>
            <person name="Qiao Z.X."/>
            <person name="Tang J.W."/>
            <person name="Wang G."/>
        </authorList>
    </citation>
    <scope>NUCLEOTIDE SEQUENCE [LARGE SCALE GENOMIC DNA]</scope>
    <source>
        <strain evidence="15 16">Y32</strain>
    </source>
</reference>
<evidence type="ECO:0000256" key="8">
    <source>
        <dbReference type="ARBA" id="ARBA00022723"/>
    </source>
</evidence>
<dbReference type="PANTHER" id="PTHR20941">
    <property type="entry name" value="FOLATE SYNTHESIS PROTEINS"/>
    <property type="match status" value="1"/>
</dbReference>
<dbReference type="GO" id="GO:0046654">
    <property type="term" value="P:tetrahydrofolate biosynthetic process"/>
    <property type="evidence" value="ECO:0007669"/>
    <property type="project" value="UniProtKB-UniPathway"/>
</dbReference>
<evidence type="ECO:0000256" key="9">
    <source>
        <dbReference type="ARBA" id="ARBA00022842"/>
    </source>
</evidence>
<dbReference type="PANTHER" id="PTHR20941:SF1">
    <property type="entry name" value="FOLIC ACID SYNTHESIS PROTEIN FOL1"/>
    <property type="match status" value="1"/>
</dbReference>
<dbReference type="EMBL" id="AVBF01000046">
    <property type="protein sequence ID" value="KGP71822.1"/>
    <property type="molecule type" value="Genomic_DNA"/>
</dbReference>
<evidence type="ECO:0000259" key="14">
    <source>
        <dbReference type="PROSITE" id="PS50972"/>
    </source>
</evidence>
<dbReference type="RefSeq" id="WP_036821749.1">
    <property type="nucleotide sequence ID" value="NZ_AVBF01000046.1"/>
</dbReference>
<organism evidence="15 16">
    <name type="scientific">Pontibacillus yanchengensis Y32</name>
    <dbReference type="NCBI Taxonomy" id="1385514"/>
    <lineage>
        <taxon>Bacteria</taxon>
        <taxon>Bacillati</taxon>
        <taxon>Bacillota</taxon>
        <taxon>Bacilli</taxon>
        <taxon>Bacillales</taxon>
        <taxon>Bacillaceae</taxon>
        <taxon>Pontibacillus</taxon>
    </lineage>
</organism>
<keyword evidence="8 13" id="KW-0479">Metal-binding</keyword>
<dbReference type="NCBIfam" id="TIGR01496">
    <property type="entry name" value="DHPS"/>
    <property type="match status" value="1"/>
</dbReference>
<dbReference type="FunFam" id="3.20.20.20:FF:000006">
    <property type="entry name" value="Dihydropteroate synthase"/>
    <property type="match status" value="1"/>
</dbReference>
<dbReference type="GO" id="GO:0005829">
    <property type="term" value="C:cytosol"/>
    <property type="evidence" value="ECO:0007669"/>
    <property type="project" value="TreeGrafter"/>
</dbReference>
<accession>A0A0A2T7Q5</accession>
<dbReference type="InterPro" id="IPR006390">
    <property type="entry name" value="DHP_synth_dom"/>
</dbReference>
<dbReference type="GO" id="GO:0004156">
    <property type="term" value="F:dihydropteroate synthase activity"/>
    <property type="evidence" value="ECO:0007669"/>
    <property type="project" value="UniProtKB-EC"/>
</dbReference>
<dbReference type="PROSITE" id="PS50972">
    <property type="entry name" value="PTERIN_BINDING"/>
    <property type="match status" value="1"/>
</dbReference>
<evidence type="ECO:0000256" key="10">
    <source>
        <dbReference type="ARBA" id="ARBA00022909"/>
    </source>
</evidence>
<sequence>MARLFRTKEKTYDLDQHSLVMGILNVTPDSFSDGGQYDEVEAALIQAKQMEQDGAHIIDVGGESTRPGHEPVSAEEELERVLPIIKALKREVGLPISIDSYKAEVARSAIEAGASIINDVWGAKYDPQMANVAAAYQVPIILMHNRSDKNYAHLLNDMKDDLRESIQLVEEAGVKPQNIILDPGVGFAKTPSDNMIVMRHLEEFSELGYPILLGTSRKSFIGEVLDLPVEERMEGTGATVCLGISKGVDIVRVHDVKPIARMTKMMDAMLGKGEDIHG</sequence>
<feature type="domain" description="Pterin-binding" evidence="14">
    <location>
        <begin position="18"/>
        <end position="264"/>
    </location>
</feature>